<evidence type="ECO:0000313" key="1">
    <source>
        <dbReference type="EMBL" id="TQP08687.1"/>
    </source>
</evidence>
<dbReference type="AntiFam" id="ANF00277">
    <property type="entry name" value="Spurious ORF (formerly Pfam entry PF11665)"/>
</dbReference>
<organism evidence="1 2">
    <name type="scientific">Vibrio cholerae</name>
    <dbReference type="NCBI Taxonomy" id="666"/>
    <lineage>
        <taxon>Bacteria</taxon>
        <taxon>Pseudomonadati</taxon>
        <taxon>Pseudomonadota</taxon>
        <taxon>Gammaproteobacteria</taxon>
        <taxon>Vibrionales</taxon>
        <taxon>Vibrionaceae</taxon>
        <taxon>Vibrio</taxon>
    </lineage>
</organism>
<dbReference type="EMBL" id="VIOS01000133">
    <property type="protein sequence ID" value="TQP08687.1"/>
    <property type="molecule type" value="Genomic_DNA"/>
</dbReference>
<dbReference type="AlphaFoldDB" id="A0A544MUW3"/>
<proteinExistence type="predicted"/>
<sequence length="56" mass="6391">MRLGELTYLTDQIVTFGFSSLELRNKAIRHAWHFYHALVLVIKAVCSSIGIRCLTP</sequence>
<evidence type="ECO:0000313" key="2">
    <source>
        <dbReference type="Proteomes" id="UP000319979"/>
    </source>
</evidence>
<comment type="caution">
    <text evidence="1">The sequence shown here is derived from an EMBL/GenBank/DDBJ whole genome shotgun (WGS) entry which is preliminary data.</text>
</comment>
<dbReference type="Proteomes" id="UP000319979">
    <property type="component" value="Unassembled WGS sequence"/>
</dbReference>
<name>A0A544MUW3_VIBCL</name>
<reference evidence="1 2" key="1">
    <citation type="submission" date="2019-07" db="EMBL/GenBank/DDBJ databases">
        <title>Phenotypic and genotypic antimicrobial resistance traits of Vibrio cholerae non-O1/non-O139 isolated from a large Austrian lake frequently associated with cases of infection.</title>
        <authorList>
            <person name="Lepuschitz S."/>
            <person name="Baron S."/>
            <person name="Larvor E."/>
            <person name="Granier S."/>
            <person name="Pretzer C."/>
            <person name="Mach R.L."/>
            <person name="Farnleitner A.H."/>
            <person name="Ruppitsch W."/>
            <person name="Pleininger S."/>
            <person name="Indra A."/>
            <person name="Kirschner A.K.T."/>
        </authorList>
    </citation>
    <scope>NUCLEOTIDE SEQUENCE [LARGE SCALE GENOMIC DNA]</scope>
    <source>
        <strain evidence="1 2">A12JL36W90</strain>
    </source>
</reference>
<accession>A0A544MUW3</accession>
<gene>
    <name evidence="1" type="ORF">FLM02_18625</name>
</gene>
<protein>
    <submittedName>
        <fullName evidence="1">DUF3265 domain-containing protein</fullName>
    </submittedName>
</protein>